<dbReference type="Pfam" id="PF05494">
    <property type="entry name" value="MlaC"/>
    <property type="match status" value="1"/>
</dbReference>
<dbReference type="AlphaFoldDB" id="A0AAU9CB58"/>
<name>A0AAU9CB58_9GAMM</name>
<keyword evidence="3" id="KW-1185">Reference proteome</keyword>
<feature type="signal peptide" evidence="1">
    <location>
        <begin position="1"/>
        <end position="23"/>
    </location>
</feature>
<keyword evidence="1" id="KW-0732">Signal</keyword>
<organism evidence="2 3">
    <name type="scientific">Methylomarinovum tepidoasis</name>
    <dbReference type="NCBI Taxonomy" id="2840183"/>
    <lineage>
        <taxon>Bacteria</taxon>
        <taxon>Pseudomonadati</taxon>
        <taxon>Pseudomonadota</taxon>
        <taxon>Gammaproteobacteria</taxon>
        <taxon>Methylococcales</taxon>
        <taxon>Methylothermaceae</taxon>
        <taxon>Methylomarinovum</taxon>
    </lineage>
</organism>
<protein>
    <submittedName>
        <fullName evidence="2">Phospholipid transport system substrate-binding protein</fullName>
    </submittedName>
</protein>
<feature type="chain" id="PRO_5043795893" evidence="1">
    <location>
        <begin position="24"/>
        <end position="223"/>
    </location>
</feature>
<dbReference type="InterPro" id="IPR008869">
    <property type="entry name" value="MlaC/ttg2D"/>
</dbReference>
<dbReference type="Proteomes" id="UP001321450">
    <property type="component" value="Chromosome"/>
</dbReference>
<dbReference type="PANTHER" id="PTHR36573">
    <property type="entry name" value="INTERMEMBRANE PHOSPHOLIPID TRANSPORT SYSTEM BINDING PROTEIN MLAC"/>
    <property type="match status" value="1"/>
</dbReference>
<dbReference type="NCBIfam" id="TIGR03481">
    <property type="entry name" value="HpnM"/>
    <property type="match status" value="1"/>
</dbReference>
<evidence type="ECO:0000313" key="3">
    <source>
        <dbReference type="Proteomes" id="UP001321450"/>
    </source>
</evidence>
<dbReference type="InterPro" id="IPR042245">
    <property type="entry name" value="Tgt2/MlaC_sf"/>
</dbReference>
<accession>A0AAU9CB58</accession>
<dbReference type="PANTHER" id="PTHR36573:SF1">
    <property type="entry name" value="INTERMEMBRANE PHOSPHOLIPID TRANSPORT SYSTEM BINDING PROTEIN MLAC"/>
    <property type="match status" value="1"/>
</dbReference>
<evidence type="ECO:0000256" key="1">
    <source>
        <dbReference type="SAM" id="SignalP"/>
    </source>
</evidence>
<sequence length="223" mass="25350">MVSIVKRGFVAAGLALWGLSAWGENQAPAPPPAAAEAATQAQVEATSVIERLNRALLEAMRRGKALGYQGRYQLLAPVLQEIYDFRTISRYVLGSHWKQLNEAQRQQMIDRMTRYGIAAYAAQFDEYNGETFRIVEEKPFRKRFRLVKAVLEVPDGDDVEFTYVLRRTKDGWKIIDVRYDGVSDLALKRSQFAKILQEEGFEALLARLDEKIADYAEEKEAQG</sequence>
<dbReference type="Gene3D" id="3.10.450.710">
    <property type="entry name" value="Tgt2/MlaC"/>
    <property type="match status" value="1"/>
</dbReference>
<evidence type="ECO:0000313" key="2">
    <source>
        <dbReference type="EMBL" id="BCX89156.1"/>
    </source>
</evidence>
<proteinExistence type="predicted"/>
<reference evidence="3" key="1">
    <citation type="journal article" date="2024" name="Int. J. Syst. Evol. Microbiol.">
        <title>Methylomarinovum tepidoasis sp. nov., a moderately thermophilic methanotroph of the family Methylothermaceae isolated from a deep-sea hydrothermal field.</title>
        <authorList>
            <person name="Hirayama H."/>
            <person name="Takaki Y."/>
            <person name="Abe M."/>
            <person name="Miyazaki M."/>
            <person name="Uematsu K."/>
            <person name="Matsui Y."/>
            <person name="Takai K."/>
        </authorList>
    </citation>
    <scope>NUCLEOTIDE SEQUENCE [LARGE SCALE GENOMIC DNA]</scope>
    <source>
        <strain evidence="3">IN45</strain>
    </source>
</reference>
<dbReference type="EMBL" id="AP024718">
    <property type="protein sequence ID" value="BCX89156.1"/>
    <property type="molecule type" value="Genomic_DNA"/>
</dbReference>
<gene>
    <name evidence="2" type="ORF">MIN45_P1526</name>
</gene>
<dbReference type="InterPro" id="IPR017842">
    <property type="entry name" value="Hopanoid_biosyn-assoc_HpnM"/>
</dbReference>
<dbReference type="KEGG" id="meiy:MIN45_P1526"/>